<dbReference type="InterPro" id="IPR051531">
    <property type="entry name" value="N-acetyltransferase"/>
</dbReference>
<evidence type="ECO:0000313" key="3">
    <source>
        <dbReference type="Proteomes" id="UP001066278"/>
    </source>
</evidence>
<dbReference type="InterPro" id="IPR016181">
    <property type="entry name" value="Acyl_CoA_acyltransferase"/>
</dbReference>
<dbReference type="PANTHER" id="PTHR43792:SF1">
    <property type="entry name" value="N-ACETYLTRANSFERASE DOMAIN-CONTAINING PROTEIN"/>
    <property type="match status" value="1"/>
</dbReference>
<feature type="domain" description="N-acetyltransferase" evidence="1">
    <location>
        <begin position="12"/>
        <end position="171"/>
    </location>
</feature>
<name>A0A9Q4EUD6_9BACI</name>
<dbReference type="AlphaFoldDB" id="A0A9Q4EUD6"/>
<dbReference type="GO" id="GO:0016747">
    <property type="term" value="F:acyltransferase activity, transferring groups other than amino-acyl groups"/>
    <property type="evidence" value="ECO:0007669"/>
    <property type="project" value="InterPro"/>
</dbReference>
<proteinExistence type="predicted"/>
<dbReference type="SUPFAM" id="SSF55729">
    <property type="entry name" value="Acyl-CoA N-acyltransferases (Nat)"/>
    <property type="match status" value="1"/>
</dbReference>
<gene>
    <name evidence="2" type="ORF">MOE99_15045</name>
</gene>
<dbReference type="Pfam" id="PF13302">
    <property type="entry name" value="Acetyltransf_3"/>
    <property type="match status" value="1"/>
</dbReference>
<dbReference type="Gene3D" id="3.40.630.30">
    <property type="match status" value="1"/>
</dbReference>
<evidence type="ECO:0000259" key="1">
    <source>
        <dbReference type="PROSITE" id="PS51186"/>
    </source>
</evidence>
<dbReference type="Proteomes" id="UP001066278">
    <property type="component" value="Unassembled WGS sequence"/>
</dbReference>
<evidence type="ECO:0000313" key="2">
    <source>
        <dbReference type="EMBL" id="MCY9230640.1"/>
    </source>
</evidence>
<reference evidence="2" key="1">
    <citation type="submission" date="2022-02" db="EMBL/GenBank/DDBJ databases">
        <title>Crop Bioprotection Bacillus Genome Sequencing.</title>
        <authorList>
            <person name="Dunlap C."/>
        </authorList>
    </citation>
    <scope>NUCLEOTIDE SEQUENCE</scope>
    <source>
        <strain evidence="2">T20C13</strain>
    </source>
</reference>
<sequence>MSAKTKLVTDRIRLRCMEDRDHASLLELFNDPDVMKYYSGLKDKRQTREWINWNKRNEKGYGVSLWIAEDIRTGDFLGQCGIVPQQIENQTVMEIGYMFARRHWGNGYAQEAARACLDYGFNERQFGKMAAMIDPDNKASIRVAEKIGMLYSRTIRKWNKPIAVYERKSYI</sequence>
<accession>A0A9Q4EUD6</accession>
<protein>
    <submittedName>
        <fullName evidence="2">GNAT family N-acetyltransferase</fullName>
    </submittedName>
</protein>
<comment type="caution">
    <text evidence="2">The sequence shown here is derived from an EMBL/GenBank/DDBJ whole genome shotgun (WGS) entry which is preliminary data.</text>
</comment>
<dbReference type="PROSITE" id="PS51186">
    <property type="entry name" value="GNAT"/>
    <property type="match status" value="1"/>
</dbReference>
<dbReference type="EMBL" id="JALAXJ010000016">
    <property type="protein sequence ID" value="MCY9230640.1"/>
    <property type="molecule type" value="Genomic_DNA"/>
</dbReference>
<organism evidence="2 3">
    <name type="scientific">Bacillus inaquosorum</name>
    <dbReference type="NCBI Taxonomy" id="483913"/>
    <lineage>
        <taxon>Bacteria</taxon>
        <taxon>Bacillati</taxon>
        <taxon>Bacillota</taxon>
        <taxon>Bacilli</taxon>
        <taxon>Bacillales</taxon>
        <taxon>Bacillaceae</taxon>
        <taxon>Bacillus</taxon>
    </lineage>
</organism>
<dbReference type="InterPro" id="IPR000182">
    <property type="entry name" value="GNAT_dom"/>
</dbReference>
<dbReference type="RefSeq" id="WP_003239066.1">
    <property type="nucleotide sequence ID" value="NZ_CBCSBO010000001.1"/>
</dbReference>
<dbReference type="PANTHER" id="PTHR43792">
    <property type="entry name" value="GNAT FAMILY, PUTATIVE (AFU_ORTHOLOGUE AFUA_3G00765)-RELATED-RELATED"/>
    <property type="match status" value="1"/>
</dbReference>